<dbReference type="EMBL" id="CP074694">
    <property type="protein sequence ID" value="QVL33829.1"/>
    <property type="molecule type" value="Genomic_DNA"/>
</dbReference>
<dbReference type="InterPro" id="IPR058240">
    <property type="entry name" value="rSAM_sf"/>
</dbReference>
<dbReference type="CDD" id="cd01335">
    <property type="entry name" value="Radical_SAM"/>
    <property type="match status" value="1"/>
</dbReference>
<feature type="domain" description="Radical SAM core" evidence="7">
    <location>
        <begin position="99"/>
        <end position="260"/>
    </location>
</feature>
<dbReference type="InterPro" id="IPR013785">
    <property type="entry name" value="Aldolase_TIM"/>
</dbReference>
<sequence length="484" mass="53969">MPVRDYVYRGTTRSLCPECKRVVDAKILVRGQRVYFRKHCPEHGTREDFICSDVAFYDQHEFDQPARMPESYGTTADKGCPYDCGLCPEHEQHTCIGLIEITSSCNLRCPMCFAESGPGGKHIDFATYKSMVDRYILHEGIADVLQLSGGEPTLHPELVPMLEYAYQQPIQVVMINTNGIRLARDPDLVSQLATMRDRLEIYLQFDGFSSESHLALRGENLLDVKRQALDRLREAGIRCTLVCTVEHTANIDQVGEVLKFGLSREEVRGVSYQLATYCGRHLPAKDLENRTTMPDLMKALVRQVPEILRADDFYPLPCAHPNCHRMAYLYRGEESVVPISRLIDPKPHMDLIANSIVYTPARARNLVAKAVASAGDCGCGPGGCGSAEPSNFIEQALSEKLTGKEVFRITLTGFLDSYTFDTRRVMKCCLAHILPSGHIIPFCAYNTLYRDGTLPLPPLADSKQDTSSRSISNLPLISLGGVKS</sequence>
<protein>
    <submittedName>
        <fullName evidence="9">Radical SAM protein</fullName>
    </submittedName>
</protein>
<dbReference type="GO" id="GO:0046872">
    <property type="term" value="F:metal ion binding"/>
    <property type="evidence" value="ECO:0007669"/>
    <property type="project" value="UniProtKB-KW"/>
</dbReference>
<evidence type="ECO:0000256" key="6">
    <source>
        <dbReference type="ARBA" id="ARBA00023014"/>
    </source>
</evidence>
<dbReference type="PANTHER" id="PTHR43306:SF1">
    <property type="entry name" value="7,8-DIHYDRO-6-HYDROXYMETHYLPTERIN DIMETHYLTRANSFERASE"/>
    <property type="match status" value="1"/>
</dbReference>
<dbReference type="AlphaFoldDB" id="A0A8E6EUK6"/>
<dbReference type="Gene3D" id="3.20.20.70">
    <property type="entry name" value="Aldolase class I"/>
    <property type="match status" value="1"/>
</dbReference>
<dbReference type="InterPro" id="IPR034474">
    <property type="entry name" value="Methyltransferase_Class_D"/>
</dbReference>
<dbReference type="RefSeq" id="WP_213498811.1">
    <property type="nucleotide sequence ID" value="NZ_CP074694.1"/>
</dbReference>
<dbReference type="SFLD" id="SFLDG01067">
    <property type="entry name" value="SPASM/twitch_domain_containing"/>
    <property type="match status" value="1"/>
</dbReference>
<dbReference type="InterPro" id="IPR056488">
    <property type="entry name" value="Zn_ribbon_HMPTM"/>
</dbReference>
<evidence type="ECO:0000256" key="4">
    <source>
        <dbReference type="ARBA" id="ARBA00022723"/>
    </source>
</evidence>
<evidence type="ECO:0000313" key="9">
    <source>
        <dbReference type="EMBL" id="QVL33829.1"/>
    </source>
</evidence>
<dbReference type="SFLD" id="SFLDS00029">
    <property type="entry name" value="Radical_SAM"/>
    <property type="match status" value="1"/>
</dbReference>
<dbReference type="SFLD" id="SFLDG01100">
    <property type="entry name" value="methyltransferase_(Class_D)"/>
    <property type="match status" value="1"/>
</dbReference>
<proteinExistence type="predicted"/>
<dbReference type="Pfam" id="PF23545">
    <property type="entry name" value="Zn_ribbon_HMPTM"/>
    <property type="match status" value="1"/>
</dbReference>
<dbReference type="Proteomes" id="UP000676194">
    <property type="component" value="Chromosome"/>
</dbReference>
<dbReference type="GO" id="GO:0003824">
    <property type="term" value="F:catalytic activity"/>
    <property type="evidence" value="ECO:0007669"/>
    <property type="project" value="InterPro"/>
</dbReference>
<keyword evidence="5" id="KW-0408">Iron</keyword>
<evidence type="ECO:0000256" key="3">
    <source>
        <dbReference type="ARBA" id="ARBA00022691"/>
    </source>
</evidence>
<keyword evidence="3" id="KW-0949">S-adenosyl-L-methionine</keyword>
<evidence type="ECO:0000256" key="5">
    <source>
        <dbReference type="ARBA" id="ARBA00023004"/>
    </source>
</evidence>
<gene>
    <name evidence="9" type="ORF">KIH39_07960</name>
</gene>
<dbReference type="SUPFAM" id="SSF102114">
    <property type="entry name" value="Radical SAM enzymes"/>
    <property type="match status" value="1"/>
</dbReference>
<dbReference type="PROSITE" id="PS01305">
    <property type="entry name" value="MOAA_NIFB_PQQE"/>
    <property type="match status" value="1"/>
</dbReference>
<dbReference type="InterPro" id="IPR000385">
    <property type="entry name" value="MoaA_NifB_PqqE_Fe-S-bd_CS"/>
</dbReference>
<evidence type="ECO:0000313" key="10">
    <source>
        <dbReference type="Proteomes" id="UP000676194"/>
    </source>
</evidence>
<keyword evidence="4" id="KW-0479">Metal-binding</keyword>
<name>A0A8E6EUK6_9BACT</name>
<dbReference type="InterPro" id="IPR007197">
    <property type="entry name" value="rSAM"/>
</dbReference>
<comment type="cofactor">
    <cofactor evidence="1">
        <name>[4Fe-4S] cluster</name>
        <dbReference type="ChEBI" id="CHEBI:49883"/>
    </cofactor>
</comment>
<keyword evidence="2" id="KW-0004">4Fe-4S</keyword>
<dbReference type="KEGG" id="tsph:KIH39_07960"/>
<reference evidence="9" key="1">
    <citation type="submission" date="2021-05" db="EMBL/GenBank/DDBJ databases">
        <title>Complete genome sequence of the cellulolytic planctomycete Telmatocola sphagniphila SP2T and characterization of the first cellulase from planctomycetes.</title>
        <authorList>
            <person name="Rakitin A.L."/>
            <person name="Beletsky A.V."/>
            <person name="Naumoff D.G."/>
            <person name="Kulichevskaya I.S."/>
            <person name="Mardanov A.V."/>
            <person name="Ravin N.V."/>
            <person name="Dedysh S.N."/>
        </authorList>
    </citation>
    <scope>NUCLEOTIDE SEQUENCE</scope>
    <source>
        <strain evidence="9">SP2T</strain>
    </source>
</reference>
<feature type="domain" description="HMPTM N-terminal zinc ribbon" evidence="8">
    <location>
        <begin position="10"/>
        <end position="52"/>
    </location>
</feature>
<evidence type="ECO:0000259" key="8">
    <source>
        <dbReference type="Pfam" id="PF23545"/>
    </source>
</evidence>
<dbReference type="GO" id="GO:0051539">
    <property type="term" value="F:4 iron, 4 sulfur cluster binding"/>
    <property type="evidence" value="ECO:0007669"/>
    <property type="project" value="UniProtKB-KW"/>
</dbReference>
<keyword evidence="10" id="KW-1185">Reference proteome</keyword>
<accession>A0A8E6EUK6</accession>
<dbReference type="PANTHER" id="PTHR43306">
    <property type="entry name" value="7,8-DIHYDRO-6-HYDROXYMETHYLPTERIN DIMETHYLTRANSFERASE"/>
    <property type="match status" value="1"/>
</dbReference>
<evidence type="ECO:0000256" key="1">
    <source>
        <dbReference type="ARBA" id="ARBA00001966"/>
    </source>
</evidence>
<organism evidence="9 10">
    <name type="scientific">Telmatocola sphagniphila</name>
    <dbReference type="NCBI Taxonomy" id="1123043"/>
    <lineage>
        <taxon>Bacteria</taxon>
        <taxon>Pseudomonadati</taxon>
        <taxon>Planctomycetota</taxon>
        <taxon>Planctomycetia</taxon>
        <taxon>Gemmatales</taxon>
        <taxon>Gemmataceae</taxon>
    </lineage>
</organism>
<keyword evidence="6" id="KW-0411">Iron-sulfur</keyword>
<dbReference type="Pfam" id="PF04055">
    <property type="entry name" value="Radical_SAM"/>
    <property type="match status" value="1"/>
</dbReference>
<evidence type="ECO:0000256" key="2">
    <source>
        <dbReference type="ARBA" id="ARBA00022485"/>
    </source>
</evidence>
<evidence type="ECO:0000259" key="7">
    <source>
        <dbReference type="Pfam" id="PF04055"/>
    </source>
</evidence>